<dbReference type="InterPro" id="IPR018060">
    <property type="entry name" value="HTH_AraC"/>
</dbReference>
<dbReference type="InterPro" id="IPR037923">
    <property type="entry name" value="HTH-like"/>
</dbReference>
<dbReference type="GO" id="GO:0003700">
    <property type="term" value="F:DNA-binding transcription factor activity"/>
    <property type="evidence" value="ECO:0007669"/>
    <property type="project" value="InterPro"/>
</dbReference>
<gene>
    <name evidence="5" type="ORF">IAA60_01675</name>
</gene>
<keyword evidence="1" id="KW-0805">Transcription regulation</keyword>
<dbReference type="SMART" id="SM00342">
    <property type="entry name" value="HTH_ARAC"/>
    <property type="match status" value="1"/>
</dbReference>
<evidence type="ECO:0000313" key="5">
    <source>
        <dbReference type="EMBL" id="HIT84593.1"/>
    </source>
</evidence>
<dbReference type="PANTHER" id="PTHR43280">
    <property type="entry name" value="ARAC-FAMILY TRANSCRIPTIONAL REGULATOR"/>
    <property type="match status" value="1"/>
</dbReference>
<evidence type="ECO:0000259" key="4">
    <source>
        <dbReference type="PROSITE" id="PS01124"/>
    </source>
</evidence>
<dbReference type="InterPro" id="IPR009057">
    <property type="entry name" value="Homeodomain-like_sf"/>
</dbReference>
<proteinExistence type="predicted"/>
<evidence type="ECO:0000313" key="6">
    <source>
        <dbReference type="Proteomes" id="UP000824165"/>
    </source>
</evidence>
<keyword evidence="3" id="KW-0804">Transcription</keyword>
<reference evidence="5" key="1">
    <citation type="submission" date="2020-10" db="EMBL/GenBank/DDBJ databases">
        <authorList>
            <person name="Gilroy R."/>
        </authorList>
    </citation>
    <scope>NUCLEOTIDE SEQUENCE</scope>
    <source>
        <strain evidence="5">CHK181-108</strain>
    </source>
</reference>
<dbReference type="Gene3D" id="1.10.10.60">
    <property type="entry name" value="Homeodomain-like"/>
    <property type="match status" value="1"/>
</dbReference>
<feature type="domain" description="HTH araC/xylS-type" evidence="4">
    <location>
        <begin position="147"/>
        <end position="245"/>
    </location>
</feature>
<dbReference type="GO" id="GO:0043565">
    <property type="term" value="F:sequence-specific DNA binding"/>
    <property type="evidence" value="ECO:0007669"/>
    <property type="project" value="InterPro"/>
</dbReference>
<sequence>MFDLRFAGMGLFEFNGEWIHPEKTEKTYEIIYVVNGEVNICEGDVFLTARRKNLMILSPGVMHKGFKKSTSNTSFYWIHFHADEVDLNMPFFMEHFGSSYIFKELNHLSSLPRSIYPQYILDAYISYIVAQIIVEDKRMGSSQKTSDDIYEWVRVNVDAKLTVNKVAEHFRFNPEYISKLMKKSYGSTLKGIINQFLISRAKDLLCNTNLNVSEIAAMLGFSDCTAFVNYFKYHENTTPTKYRNIYSKTHMNIK</sequence>
<dbReference type="Pfam" id="PF02311">
    <property type="entry name" value="AraC_binding"/>
    <property type="match status" value="1"/>
</dbReference>
<dbReference type="Pfam" id="PF12833">
    <property type="entry name" value="HTH_18"/>
    <property type="match status" value="1"/>
</dbReference>
<dbReference type="EMBL" id="DVLU01000014">
    <property type="protein sequence ID" value="HIT84593.1"/>
    <property type="molecule type" value="Genomic_DNA"/>
</dbReference>
<evidence type="ECO:0000256" key="3">
    <source>
        <dbReference type="ARBA" id="ARBA00023163"/>
    </source>
</evidence>
<dbReference type="PANTHER" id="PTHR43280:SF28">
    <property type="entry name" value="HTH-TYPE TRANSCRIPTIONAL ACTIVATOR RHAS"/>
    <property type="match status" value="1"/>
</dbReference>
<evidence type="ECO:0000256" key="1">
    <source>
        <dbReference type="ARBA" id="ARBA00023015"/>
    </source>
</evidence>
<organism evidence="5 6">
    <name type="scientific">Candidatus Ornithomonoglobus intestinigallinarum</name>
    <dbReference type="NCBI Taxonomy" id="2840894"/>
    <lineage>
        <taxon>Bacteria</taxon>
        <taxon>Bacillati</taxon>
        <taxon>Bacillota</taxon>
        <taxon>Clostridia</taxon>
        <taxon>Candidatus Ornithomonoglobus</taxon>
    </lineage>
</organism>
<dbReference type="Proteomes" id="UP000824165">
    <property type="component" value="Unassembled WGS sequence"/>
</dbReference>
<evidence type="ECO:0000256" key="2">
    <source>
        <dbReference type="ARBA" id="ARBA00023125"/>
    </source>
</evidence>
<comment type="caution">
    <text evidence="5">The sequence shown here is derived from an EMBL/GenBank/DDBJ whole genome shotgun (WGS) entry which is preliminary data.</text>
</comment>
<keyword evidence="2" id="KW-0238">DNA-binding</keyword>
<dbReference type="SUPFAM" id="SSF51215">
    <property type="entry name" value="Regulatory protein AraC"/>
    <property type="match status" value="1"/>
</dbReference>
<protein>
    <submittedName>
        <fullName evidence="5">AraC family transcriptional regulator</fullName>
    </submittedName>
</protein>
<dbReference type="SUPFAM" id="SSF46689">
    <property type="entry name" value="Homeodomain-like"/>
    <property type="match status" value="1"/>
</dbReference>
<accession>A0A9D1H1L3</accession>
<dbReference type="InterPro" id="IPR003313">
    <property type="entry name" value="AraC-bd"/>
</dbReference>
<dbReference type="AlphaFoldDB" id="A0A9D1H1L3"/>
<dbReference type="PROSITE" id="PS01124">
    <property type="entry name" value="HTH_ARAC_FAMILY_2"/>
    <property type="match status" value="1"/>
</dbReference>
<name>A0A9D1H1L3_9FIRM</name>
<reference evidence="5" key="2">
    <citation type="journal article" date="2021" name="PeerJ">
        <title>Extensive microbial diversity within the chicken gut microbiome revealed by metagenomics and culture.</title>
        <authorList>
            <person name="Gilroy R."/>
            <person name="Ravi A."/>
            <person name="Getino M."/>
            <person name="Pursley I."/>
            <person name="Horton D.L."/>
            <person name="Alikhan N.F."/>
            <person name="Baker D."/>
            <person name="Gharbi K."/>
            <person name="Hall N."/>
            <person name="Watson M."/>
            <person name="Adriaenssens E.M."/>
            <person name="Foster-Nyarko E."/>
            <person name="Jarju S."/>
            <person name="Secka A."/>
            <person name="Antonio M."/>
            <person name="Oren A."/>
            <person name="Chaudhuri R.R."/>
            <person name="La Ragione R."/>
            <person name="Hildebrand F."/>
            <person name="Pallen M.J."/>
        </authorList>
    </citation>
    <scope>NUCLEOTIDE SEQUENCE</scope>
    <source>
        <strain evidence="5">CHK181-108</strain>
    </source>
</reference>